<dbReference type="PANTHER" id="PTHR11851:SF196">
    <property type="entry name" value="MITOCHONDRIAL-PROCESSING PEPTIDASE SUBUNIT BETA MITOCHONDRIAL"/>
    <property type="match status" value="1"/>
</dbReference>
<evidence type="ECO:0000256" key="8">
    <source>
        <dbReference type="ARBA" id="ARBA00022801"/>
    </source>
</evidence>
<evidence type="ECO:0000256" key="10">
    <source>
        <dbReference type="ARBA" id="ARBA00022946"/>
    </source>
</evidence>
<keyword evidence="7" id="KW-0479">Metal-binding</keyword>
<dbReference type="InterPro" id="IPR001431">
    <property type="entry name" value="Pept_M16_Zn_BS"/>
</dbReference>
<evidence type="ECO:0000256" key="13">
    <source>
        <dbReference type="ARBA" id="ARBA00031018"/>
    </source>
</evidence>
<dbReference type="PANTHER" id="PTHR11851">
    <property type="entry name" value="METALLOPROTEASE"/>
    <property type="match status" value="1"/>
</dbReference>
<feature type="domain" description="Peptidase M16 N-terminal" evidence="15">
    <location>
        <begin position="69"/>
        <end position="217"/>
    </location>
</feature>
<comment type="subcellular location">
    <subcellularLocation>
        <location evidence="3">Mitochondrion</location>
    </subcellularLocation>
</comment>
<dbReference type="Proteomes" id="UP000825729">
    <property type="component" value="Unassembled WGS sequence"/>
</dbReference>
<dbReference type="Gene3D" id="3.30.830.10">
    <property type="entry name" value="Metalloenzyme, LuxS/M16 peptidase-like"/>
    <property type="match status" value="2"/>
</dbReference>
<evidence type="ECO:0000313" key="17">
    <source>
        <dbReference type="EMBL" id="KAG9455659.1"/>
    </source>
</evidence>
<evidence type="ECO:0000259" key="15">
    <source>
        <dbReference type="Pfam" id="PF00675"/>
    </source>
</evidence>
<dbReference type="Pfam" id="PF05193">
    <property type="entry name" value="Peptidase_M16_C"/>
    <property type="match status" value="1"/>
</dbReference>
<organism evidence="17 18">
    <name type="scientific">Aristolochia fimbriata</name>
    <name type="common">White veined hardy Dutchman's pipe vine</name>
    <dbReference type="NCBI Taxonomy" id="158543"/>
    <lineage>
        <taxon>Eukaryota</taxon>
        <taxon>Viridiplantae</taxon>
        <taxon>Streptophyta</taxon>
        <taxon>Embryophyta</taxon>
        <taxon>Tracheophyta</taxon>
        <taxon>Spermatophyta</taxon>
        <taxon>Magnoliopsida</taxon>
        <taxon>Magnoliidae</taxon>
        <taxon>Piperales</taxon>
        <taxon>Aristolochiaceae</taxon>
        <taxon>Aristolochia</taxon>
    </lineage>
</organism>
<comment type="catalytic activity">
    <reaction evidence="1">
        <text>Release of N-terminal transit peptides from precursor proteins imported into the mitochondrion, typically with Arg in position P2.</text>
        <dbReference type="EC" id="3.4.24.64"/>
    </reaction>
</comment>
<keyword evidence="9" id="KW-0862">Zinc</keyword>
<evidence type="ECO:0000256" key="12">
    <source>
        <dbReference type="ARBA" id="ARBA00023128"/>
    </source>
</evidence>
<keyword evidence="8" id="KW-0378">Hydrolase</keyword>
<keyword evidence="10" id="KW-0809">Transit peptide</keyword>
<dbReference type="EC" id="3.4.24.64" evidence="5"/>
<comment type="similarity">
    <text evidence="4 14">Belongs to the peptidase M16 family.</text>
</comment>
<evidence type="ECO:0000256" key="2">
    <source>
        <dbReference type="ARBA" id="ARBA00001947"/>
    </source>
</evidence>
<evidence type="ECO:0000256" key="3">
    <source>
        <dbReference type="ARBA" id="ARBA00004173"/>
    </source>
</evidence>
<evidence type="ECO:0000256" key="11">
    <source>
        <dbReference type="ARBA" id="ARBA00023049"/>
    </source>
</evidence>
<sequence length="492" mass="54364">MARASQIFRKVKRLPVSFQRRSLSIATADSVRDNRFLQHSSPDAKVHDHYDVLRFPQTRISTLPNGIRVATETSPSCALHTASVGVWIDAGSRFENPETNGTAHFLEHMIFKGTDRRSARDIEVEIENMGARLNAYTSREQTTFYANVLSDDVPVAIDILADILQNSCFTKRAIERERSVILREMEEVQGQIEEVIFDHLHAAAFQNHPLGNTILGPVENIRTISTGDLYDYISKHYTGPRMVVSAAGAVKHEEVVSQVSSLFSKLSTDPTTAAELVQRRPAVFTASEVRAANDDLPIAHFVVAFKGASWTDPNSIPLMVIQSLLGSWNRSVGVGNLSGSELARNISNNNLAESMMAFNTNYCDMGLFGIYTAAAPDCLPALSLAIMEDLRRMASQISEAEVVRARNQLKSSMMLHIDGTSAVAENNGRQLLTYGRVIPFLELFARIDAVDAATVMETARNFIVDKDVAIAAVGPIDQLPDYSWFRSQTCLK</sequence>
<keyword evidence="18" id="KW-1185">Reference proteome</keyword>
<dbReference type="GO" id="GO:0005759">
    <property type="term" value="C:mitochondrial matrix"/>
    <property type="evidence" value="ECO:0007669"/>
    <property type="project" value="UniProtKB-ARBA"/>
</dbReference>
<dbReference type="Pfam" id="PF00675">
    <property type="entry name" value="Peptidase_M16"/>
    <property type="match status" value="1"/>
</dbReference>
<gene>
    <name evidence="17" type="ORF">H6P81_000167</name>
</gene>
<dbReference type="InterPro" id="IPR007863">
    <property type="entry name" value="Peptidase_M16_C"/>
</dbReference>
<dbReference type="GO" id="GO:0046872">
    <property type="term" value="F:metal ion binding"/>
    <property type="evidence" value="ECO:0007669"/>
    <property type="project" value="UniProtKB-KW"/>
</dbReference>
<dbReference type="EMBL" id="JAINDJ010000002">
    <property type="protein sequence ID" value="KAG9455659.1"/>
    <property type="molecule type" value="Genomic_DNA"/>
</dbReference>
<evidence type="ECO:0000256" key="9">
    <source>
        <dbReference type="ARBA" id="ARBA00022833"/>
    </source>
</evidence>
<dbReference type="FunFam" id="3.30.830.10:FF:000001">
    <property type="entry name" value="Mitochondrial-processing peptidase subunit beta, mitochondrial"/>
    <property type="match status" value="1"/>
</dbReference>
<dbReference type="FunFam" id="3.30.830.10:FF:000002">
    <property type="entry name" value="Mitochondrial-processing peptidase subunit beta"/>
    <property type="match status" value="1"/>
</dbReference>
<proteinExistence type="inferred from homology"/>
<keyword evidence="11" id="KW-0482">Metalloprotease</keyword>
<evidence type="ECO:0000259" key="16">
    <source>
        <dbReference type="Pfam" id="PF05193"/>
    </source>
</evidence>
<dbReference type="InterPro" id="IPR011249">
    <property type="entry name" value="Metalloenz_LuxS/M16"/>
</dbReference>
<comment type="caution">
    <text evidence="17">The sequence shown here is derived from an EMBL/GenBank/DDBJ whole genome shotgun (WGS) entry which is preliminary data.</text>
</comment>
<evidence type="ECO:0000256" key="5">
    <source>
        <dbReference type="ARBA" id="ARBA00012299"/>
    </source>
</evidence>
<dbReference type="InterPro" id="IPR011765">
    <property type="entry name" value="Pept_M16_N"/>
</dbReference>
<dbReference type="SUPFAM" id="SSF63411">
    <property type="entry name" value="LuxS/MPP-like metallohydrolase"/>
    <property type="match status" value="2"/>
</dbReference>
<evidence type="ECO:0000313" key="18">
    <source>
        <dbReference type="Proteomes" id="UP000825729"/>
    </source>
</evidence>
<dbReference type="AlphaFoldDB" id="A0AAV7F4L7"/>
<evidence type="ECO:0000256" key="6">
    <source>
        <dbReference type="ARBA" id="ARBA00022670"/>
    </source>
</evidence>
<comment type="cofactor">
    <cofactor evidence="2">
        <name>Zn(2+)</name>
        <dbReference type="ChEBI" id="CHEBI:29105"/>
    </cofactor>
</comment>
<feature type="domain" description="Peptidase M16 C-terminal" evidence="16">
    <location>
        <begin position="224"/>
        <end position="409"/>
    </location>
</feature>
<evidence type="ECO:0000256" key="1">
    <source>
        <dbReference type="ARBA" id="ARBA00001098"/>
    </source>
</evidence>
<accession>A0AAV7F4L7</accession>
<reference evidence="17 18" key="1">
    <citation type="submission" date="2021-07" db="EMBL/GenBank/DDBJ databases">
        <title>The Aristolochia fimbriata genome: insights into angiosperm evolution, floral development and chemical biosynthesis.</title>
        <authorList>
            <person name="Jiao Y."/>
        </authorList>
    </citation>
    <scope>NUCLEOTIDE SEQUENCE [LARGE SCALE GENOMIC DNA]</scope>
    <source>
        <strain evidence="17">IBCAS-2021</strain>
        <tissue evidence="17">Leaf</tissue>
    </source>
</reference>
<dbReference type="GO" id="GO:0006508">
    <property type="term" value="P:proteolysis"/>
    <property type="evidence" value="ECO:0007669"/>
    <property type="project" value="UniProtKB-KW"/>
</dbReference>
<dbReference type="GO" id="GO:0004222">
    <property type="term" value="F:metalloendopeptidase activity"/>
    <property type="evidence" value="ECO:0007669"/>
    <property type="project" value="UniProtKB-EC"/>
</dbReference>
<evidence type="ECO:0000256" key="7">
    <source>
        <dbReference type="ARBA" id="ARBA00022723"/>
    </source>
</evidence>
<keyword evidence="6" id="KW-0645">Protease</keyword>
<evidence type="ECO:0000256" key="14">
    <source>
        <dbReference type="RuleBase" id="RU004447"/>
    </source>
</evidence>
<name>A0AAV7F4L7_ARIFI</name>
<evidence type="ECO:0000256" key="4">
    <source>
        <dbReference type="ARBA" id="ARBA00007261"/>
    </source>
</evidence>
<protein>
    <recommendedName>
        <fullName evidence="5">mitochondrial processing peptidase</fullName>
        <ecNumber evidence="5">3.4.24.64</ecNumber>
    </recommendedName>
    <alternativeName>
        <fullName evidence="13">Beta-MPP</fullName>
    </alternativeName>
</protein>
<keyword evidence="12" id="KW-0496">Mitochondrion</keyword>
<dbReference type="InterPro" id="IPR050361">
    <property type="entry name" value="MPP/UQCRC_Complex"/>
</dbReference>
<dbReference type="PROSITE" id="PS00143">
    <property type="entry name" value="INSULINASE"/>
    <property type="match status" value="1"/>
</dbReference>